<dbReference type="InterPro" id="IPR010730">
    <property type="entry name" value="HET"/>
</dbReference>
<organism evidence="2 3">
    <name type="scientific">Diaporthe australafricana</name>
    <dbReference type="NCBI Taxonomy" id="127596"/>
    <lineage>
        <taxon>Eukaryota</taxon>
        <taxon>Fungi</taxon>
        <taxon>Dikarya</taxon>
        <taxon>Ascomycota</taxon>
        <taxon>Pezizomycotina</taxon>
        <taxon>Sordariomycetes</taxon>
        <taxon>Sordariomycetidae</taxon>
        <taxon>Diaporthales</taxon>
        <taxon>Diaporthaceae</taxon>
        <taxon>Diaporthe</taxon>
    </lineage>
</organism>
<dbReference type="Proteomes" id="UP001583177">
    <property type="component" value="Unassembled WGS sequence"/>
</dbReference>
<dbReference type="PANTHER" id="PTHR10622:SF12">
    <property type="entry name" value="HET DOMAIN-CONTAINING PROTEIN"/>
    <property type="match status" value="1"/>
</dbReference>
<feature type="non-terminal residue" evidence="2">
    <location>
        <position position="145"/>
    </location>
</feature>
<protein>
    <recommendedName>
        <fullName evidence="1">Heterokaryon incompatibility domain-containing protein</fullName>
    </recommendedName>
</protein>
<proteinExistence type="predicted"/>
<dbReference type="PANTHER" id="PTHR10622">
    <property type="entry name" value="HET DOMAIN-CONTAINING PROTEIN"/>
    <property type="match status" value="1"/>
</dbReference>
<comment type="caution">
    <text evidence="2">The sequence shown here is derived from an EMBL/GenBank/DDBJ whole genome shotgun (WGS) entry which is preliminary data.</text>
</comment>
<evidence type="ECO:0000313" key="3">
    <source>
        <dbReference type="Proteomes" id="UP001583177"/>
    </source>
</evidence>
<reference evidence="2 3" key="1">
    <citation type="journal article" date="2024" name="IMA Fungus">
        <title>IMA Genome - F19 : A genome assembly and annotation guide to empower mycologists, including annotated draft genome sequences of Ceratocystis pirilliformis, Diaporthe australafricana, Fusarium ophioides, Paecilomyces lecythidis, and Sporothrix stenoceras.</title>
        <authorList>
            <person name="Aylward J."/>
            <person name="Wilson A.M."/>
            <person name="Visagie C.M."/>
            <person name="Spraker J."/>
            <person name="Barnes I."/>
            <person name="Buitendag C."/>
            <person name="Ceriani C."/>
            <person name="Del Mar Angel L."/>
            <person name="du Plessis D."/>
            <person name="Fuchs T."/>
            <person name="Gasser K."/>
            <person name="Kramer D."/>
            <person name="Li W."/>
            <person name="Munsamy K."/>
            <person name="Piso A."/>
            <person name="Price J.L."/>
            <person name="Sonnekus B."/>
            <person name="Thomas C."/>
            <person name="van der Nest A."/>
            <person name="van Dijk A."/>
            <person name="van Heerden A."/>
            <person name="van Vuuren N."/>
            <person name="Yilmaz N."/>
            <person name="Duong T.A."/>
            <person name="van der Merwe N.A."/>
            <person name="Wingfield M.J."/>
            <person name="Wingfield B.D."/>
        </authorList>
    </citation>
    <scope>NUCLEOTIDE SEQUENCE [LARGE SCALE GENOMIC DNA]</scope>
    <source>
        <strain evidence="2 3">CMW 18300</strain>
    </source>
</reference>
<dbReference type="Pfam" id="PF06985">
    <property type="entry name" value="HET"/>
    <property type="match status" value="1"/>
</dbReference>
<name>A0ABR3VW51_9PEZI</name>
<dbReference type="EMBL" id="JAWRVE010000266">
    <property type="protein sequence ID" value="KAL1846494.1"/>
    <property type="molecule type" value="Genomic_DNA"/>
</dbReference>
<gene>
    <name evidence="2" type="ORF">Daus18300_014244</name>
</gene>
<evidence type="ECO:0000313" key="2">
    <source>
        <dbReference type="EMBL" id="KAL1846494.1"/>
    </source>
</evidence>
<evidence type="ECO:0000259" key="1">
    <source>
        <dbReference type="Pfam" id="PF06985"/>
    </source>
</evidence>
<sequence length="145" mass="16913">MRLLNTTTLELKTFTTRRYPEYSILSHTWGDEEAPLEVFLPRPKWQRAASRFRKRRYPKIVRSCGLAKSQGYDWTWIDTCCIDKSSSTELSEAINSMYGYYEKSAVCFAYLIDVDVDLSSPKDEVATALTESRWFTRGWTLQEPS</sequence>
<feature type="domain" description="Heterokaryon incompatibility" evidence="1">
    <location>
        <begin position="22"/>
        <end position="117"/>
    </location>
</feature>
<keyword evidence="3" id="KW-1185">Reference proteome</keyword>
<accession>A0ABR3VW51</accession>